<dbReference type="GO" id="GO:0005886">
    <property type="term" value="C:plasma membrane"/>
    <property type="evidence" value="ECO:0007669"/>
    <property type="project" value="UniProtKB-SubCell"/>
</dbReference>
<keyword evidence="9" id="KW-1185">Reference proteome</keyword>
<gene>
    <name evidence="8" type="primary">crpA</name>
    <name evidence="8" type="ORF">S23_31590</name>
</gene>
<dbReference type="PANTHER" id="PTHR33567:SF3">
    <property type="entry name" value="CHROMATE ION TRANSPORTER (EUROFUNG)"/>
    <property type="match status" value="1"/>
</dbReference>
<feature type="transmembrane region" description="Helical" evidence="7">
    <location>
        <begin position="231"/>
        <end position="249"/>
    </location>
</feature>
<reference evidence="8 9" key="1">
    <citation type="journal article" date="2012" name="Microbes Environ.">
        <title>Complete genome sequence of Bradyrhizobium sp. S23321: insights into symbiosis evolution in soil oligotrophs.</title>
        <authorList>
            <person name="Okubo T."/>
            <person name="Tsukui T."/>
            <person name="Maita H."/>
            <person name="Okamoto S."/>
            <person name="Oshima K."/>
            <person name="Fujisawa T."/>
            <person name="Saito A."/>
            <person name="Futamata H."/>
            <person name="Hattori R."/>
            <person name="Shimomura Y."/>
            <person name="Haruta S."/>
            <person name="Morimoto S."/>
            <person name="Wang Y."/>
            <person name="Sakai Y."/>
            <person name="Hattori M."/>
            <person name="Aizawa S."/>
            <person name="Nagashima K.V.P."/>
            <person name="Masuda S."/>
            <person name="Hattori T."/>
            <person name="Yamashita A."/>
            <person name="Bao Z."/>
            <person name="Hayatsu M."/>
            <person name="Kajiya-Kanegae H."/>
            <person name="Yoshinaga I."/>
            <person name="Sakamoto K."/>
            <person name="Toyota K."/>
            <person name="Nakao M."/>
            <person name="Kohara M."/>
            <person name="Anda M."/>
            <person name="Niwa R."/>
            <person name="Jung-Hwan P."/>
            <person name="Sameshima-Saito R."/>
            <person name="Tokuda S."/>
            <person name="Yamamoto S."/>
            <person name="Yamamoto S."/>
            <person name="Yokoyama T."/>
            <person name="Akutsu T."/>
            <person name="Nakamura Y."/>
            <person name="Nakahira-Yanaka Y."/>
            <person name="Takada Hoshino Y."/>
            <person name="Hirakawa H."/>
            <person name="Mitsui H."/>
            <person name="Terasawa K."/>
            <person name="Itakura M."/>
            <person name="Sato S."/>
            <person name="Ikeda-Ohtsubo W."/>
            <person name="Sakakura N."/>
            <person name="Kaminuma E."/>
            <person name="Minamisawa K."/>
        </authorList>
    </citation>
    <scope>NUCLEOTIDE SEQUENCE [LARGE SCALE GENOMIC DNA]</scope>
    <source>
        <strain evidence="8 9">S23321</strain>
    </source>
</reference>
<dbReference type="PANTHER" id="PTHR33567">
    <property type="entry name" value="CHROMATE ION TRANSPORTER (EUROFUNG)"/>
    <property type="match status" value="1"/>
</dbReference>
<feature type="transmembrane region" description="Helical" evidence="7">
    <location>
        <begin position="120"/>
        <end position="142"/>
    </location>
</feature>
<evidence type="ECO:0000256" key="1">
    <source>
        <dbReference type="ARBA" id="ARBA00004651"/>
    </source>
</evidence>
<dbReference type="NCBIfam" id="TIGR00937">
    <property type="entry name" value="2A51"/>
    <property type="match status" value="1"/>
</dbReference>
<name>A0AAI8MD94_9BRAD</name>
<keyword evidence="4 7" id="KW-0812">Transmembrane</keyword>
<evidence type="ECO:0000313" key="9">
    <source>
        <dbReference type="Proteomes" id="UP000007886"/>
    </source>
</evidence>
<dbReference type="RefSeq" id="WP_015685664.1">
    <property type="nucleotide sequence ID" value="NC_017082.1"/>
</dbReference>
<evidence type="ECO:0000256" key="2">
    <source>
        <dbReference type="ARBA" id="ARBA00005262"/>
    </source>
</evidence>
<organism evidence="8 9">
    <name type="scientific">Bradyrhizobium cosmicum</name>
    <dbReference type="NCBI Taxonomy" id="1404864"/>
    <lineage>
        <taxon>Bacteria</taxon>
        <taxon>Pseudomonadati</taxon>
        <taxon>Pseudomonadota</taxon>
        <taxon>Alphaproteobacteria</taxon>
        <taxon>Hyphomicrobiales</taxon>
        <taxon>Nitrobacteraceae</taxon>
        <taxon>Bradyrhizobium</taxon>
    </lineage>
</organism>
<keyword evidence="6 7" id="KW-0472">Membrane</keyword>
<dbReference type="AlphaFoldDB" id="A0AAI8MD94"/>
<dbReference type="InterPro" id="IPR014047">
    <property type="entry name" value="Chr_Tranpt_l_chain"/>
</dbReference>
<keyword evidence="3" id="KW-1003">Cell membrane</keyword>
<dbReference type="Pfam" id="PF02417">
    <property type="entry name" value="Chromate_transp"/>
    <property type="match status" value="2"/>
</dbReference>
<evidence type="ECO:0000256" key="4">
    <source>
        <dbReference type="ARBA" id="ARBA00022692"/>
    </source>
</evidence>
<feature type="transmembrane region" description="Helical" evidence="7">
    <location>
        <begin position="92"/>
        <end position="114"/>
    </location>
</feature>
<evidence type="ECO:0000256" key="5">
    <source>
        <dbReference type="ARBA" id="ARBA00022989"/>
    </source>
</evidence>
<feature type="transmembrane region" description="Helical" evidence="7">
    <location>
        <begin position="414"/>
        <end position="435"/>
    </location>
</feature>
<protein>
    <submittedName>
        <fullName evidence="8">Chromate transport protein</fullName>
    </submittedName>
</protein>
<feature type="transmembrane region" description="Helical" evidence="7">
    <location>
        <begin position="154"/>
        <end position="187"/>
    </location>
</feature>
<sequence length="461" mass="48957">MDTRVNQNGADAGHGISFNEAFRVWLRVACLSFGGPAGQIAVMHRILVEEKNWISEARFLHALNYCMLLPGPEAQQLATYIGWLMHRTAGGLMAGGLFILPGIIAIMGLSYIYAAFGNVSFVEALFFGLKAAVLTIVVEAVVRVGKRALKNRIMIALAAIAFVAIFFFAVPFPVIIIAAGLIGYFGAKSGRPEFAGGGHGGGTSTAAIDSMLGDAVPEHVRPDTGRTIRVGALWLALWLVPVLTLILALGQASVFSQIALFFSKMALVTFGGAYAVLAYVAQQAVEHYHWLKPHEMLDGLGMAETTPGPLIMVLQFVGFMAAYRDPGGLSPMLAATLGGLLATWVTFTPCFLWIFVGAPYIERLRGNKGLAGALSAITAAVVGVILNLSIWFALHTLFRETVPVHAFPLNFDMPVLTSIDVPALVLSIAAAIAIFRFKLGMLTVLAGSCAAGVGLRLAGVI</sequence>
<feature type="transmembrane region" description="Helical" evidence="7">
    <location>
        <begin position="333"/>
        <end position="358"/>
    </location>
</feature>
<feature type="transmembrane region" description="Helical" evidence="7">
    <location>
        <begin position="370"/>
        <end position="394"/>
    </location>
</feature>
<evidence type="ECO:0000256" key="6">
    <source>
        <dbReference type="ARBA" id="ARBA00023136"/>
    </source>
</evidence>
<dbReference type="InterPro" id="IPR003370">
    <property type="entry name" value="Chromate_transpt"/>
</dbReference>
<comment type="similarity">
    <text evidence="2">Belongs to the chromate ion transporter (CHR) (TC 2.A.51) family.</text>
</comment>
<evidence type="ECO:0000256" key="7">
    <source>
        <dbReference type="SAM" id="Phobius"/>
    </source>
</evidence>
<dbReference type="KEGG" id="brs:S23_31590"/>
<dbReference type="PIRSF" id="PIRSF004810">
    <property type="entry name" value="ChrA"/>
    <property type="match status" value="1"/>
</dbReference>
<dbReference type="EMBL" id="AP012279">
    <property type="protein sequence ID" value="BAL76364.1"/>
    <property type="molecule type" value="Genomic_DNA"/>
</dbReference>
<dbReference type="Proteomes" id="UP000007886">
    <property type="component" value="Chromosome"/>
</dbReference>
<feature type="transmembrane region" description="Helical" evidence="7">
    <location>
        <begin position="261"/>
        <end position="281"/>
    </location>
</feature>
<proteinExistence type="inferred from homology"/>
<keyword evidence="5 7" id="KW-1133">Transmembrane helix</keyword>
<evidence type="ECO:0000313" key="8">
    <source>
        <dbReference type="EMBL" id="BAL76364.1"/>
    </source>
</evidence>
<comment type="subcellular location">
    <subcellularLocation>
        <location evidence="1">Cell membrane</location>
        <topology evidence="1">Multi-pass membrane protein</topology>
    </subcellularLocation>
</comment>
<accession>A0AAI8MD94</accession>
<evidence type="ECO:0000256" key="3">
    <source>
        <dbReference type="ARBA" id="ARBA00022475"/>
    </source>
</evidence>
<dbReference type="GO" id="GO:0015109">
    <property type="term" value="F:chromate transmembrane transporter activity"/>
    <property type="evidence" value="ECO:0007669"/>
    <property type="project" value="InterPro"/>
</dbReference>